<dbReference type="Pfam" id="PF03328">
    <property type="entry name" value="HpcH_HpaI"/>
    <property type="match status" value="1"/>
</dbReference>
<name>A0A1T5IAZ1_9FIRM</name>
<dbReference type="InterPro" id="IPR040442">
    <property type="entry name" value="Pyrv_kinase-like_dom_sf"/>
</dbReference>
<keyword evidence="6" id="KW-1185">Reference proteome</keyword>
<accession>A0A1T5IAZ1</accession>
<dbReference type="InterPro" id="IPR015813">
    <property type="entry name" value="Pyrv/PenolPyrv_kinase-like_dom"/>
</dbReference>
<keyword evidence="3" id="KW-0456">Lyase</keyword>
<dbReference type="RefSeq" id="WP_079488601.1">
    <property type="nucleotide sequence ID" value="NZ_FUZT01000001.1"/>
</dbReference>
<dbReference type="InterPro" id="IPR050251">
    <property type="entry name" value="HpcH-HpaI_aldolase"/>
</dbReference>
<dbReference type="GO" id="GO:0016832">
    <property type="term" value="F:aldehyde-lyase activity"/>
    <property type="evidence" value="ECO:0007669"/>
    <property type="project" value="TreeGrafter"/>
</dbReference>
<evidence type="ECO:0000259" key="4">
    <source>
        <dbReference type="Pfam" id="PF03328"/>
    </source>
</evidence>
<dbReference type="OrthoDB" id="86160at2"/>
<dbReference type="SUPFAM" id="SSF51621">
    <property type="entry name" value="Phosphoenolpyruvate/pyruvate domain"/>
    <property type="match status" value="1"/>
</dbReference>
<dbReference type="Gene3D" id="3.20.20.60">
    <property type="entry name" value="Phosphoenolpyruvate-binding domains"/>
    <property type="match status" value="1"/>
</dbReference>
<dbReference type="AlphaFoldDB" id="A0A1T5IAZ1"/>
<comment type="similarity">
    <text evidence="1">Belongs to the HpcH/HpaI aldolase family.</text>
</comment>
<dbReference type="Proteomes" id="UP000190285">
    <property type="component" value="Unassembled WGS sequence"/>
</dbReference>
<reference evidence="5 6" key="1">
    <citation type="submission" date="2017-02" db="EMBL/GenBank/DDBJ databases">
        <authorList>
            <person name="Peterson S.W."/>
        </authorList>
    </citation>
    <scope>NUCLEOTIDE SEQUENCE [LARGE SCALE GENOMIC DNA]</scope>
    <source>
        <strain evidence="5 6">M1</strain>
    </source>
</reference>
<evidence type="ECO:0000313" key="5">
    <source>
        <dbReference type="EMBL" id="SKC36334.1"/>
    </source>
</evidence>
<dbReference type="PANTHER" id="PTHR30502">
    <property type="entry name" value="2-KETO-3-DEOXY-L-RHAMNONATE ALDOLASE"/>
    <property type="match status" value="1"/>
</dbReference>
<dbReference type="PANTHER" id="PTHR30502:SF0">
    <property type="entry name" value="PHOSPHOENOLPYRUVATE CARBOXYLASE FAMILY PROTEIN"/>
    <property type="match status" value="1"/>
</dbReference>
<evidence type="ECO:0000313" key="6">
    <source>
        <dbReference type="Proteomes" id="UP000190285"/>
    </source>
</evidence>
<gene>
    <name evidence="5" type="ORF">SAMN02194393_00147</name>
</gene>
<dbReference type="GO" id="GO:0005737">
    <property type="term" value="C:cytoplasm"/>
    <property type="evidence" value="ECO:0007669"/>
    <property type="project" value="TreeGrafter"/>
</dbReference>
<dbReference type="STRING" id="36842.SAMN02194393_00147"/>
<protein>
    <submittedName>
        <fullName evidence="5">4-hydroxy-2-oxoheptanedioate aldolase</fullName>
    </submittedName>
</protein>
<organism evidence="5 6">
    <name type="scientific">Maledivibacter halophilus</name>
    <dbReference type="NCBI Taxonomy" id="36842"/>
    <lineage>
        <taxon>Bacteria</taxon>
        <taxon>Bacillati</taxon>
        <taxon>Bacillota</taxon>
        <taxon>Clostridia</taxon>
        <taxon>Peptostreptococcales</taxon>
        <taxon>Caminicellaceae</taxon>
        <taxon>Maledivibacter</taxon>
    </lineage>
</organism>
<dbReference type="GO" id="GO:0046872">
    <property type="term" value="F:metal ion binding"/>
    <property type="evidence" value="ECO:0007669"/>
    <property type="project" value="UniProtKB-KW"/>
</dbReference>
<keyword evidence="2" id="KW-0479">Metal-binding</keyword>
<evidence type="ECO:0000256" key="1">
    <source>
        <dbReference type="ARBA" id="ARBA00005568"/>
    </source>
</evidence>
<sequence>MMRENKVKKIIKEGGYVVGTFVKFSDPSISEILGLIGYDFFVLDNEHVSMNKESMVNIIRGADATDIVPIVRVRKNEDVEVLQALDSGALGVQVPNVDTAKQAKDLVSYVKYTPVGKRGFSPSVRAAHYGMLDKKEYVKAANENTLIVSHCETVECVNNLDEILKIPEIDVIFIGPMDLSQSLGVIGDAAHPKVIKCIDTIIEKTKEAGKAVGIVSSPAKAHEYIKRGVQYLLVSTDQGMIISTGKQVIKDIRGNKK</sequence>
<evidence type="ECO:0000256" key="3">
    <source>
        <dbReference type="ARBA" id="ARBA00023239"/>
    </source>
</evidence>
<dbReference type="EMBL" id="FUZT01000001">
    <property type="protein sequence ID" value="SKC36334.1"/>
    <property type="molecule type" value="Genomic_DNA"/>
</dbReference>
<proteinExistence type="inferred from homology"/>
<evidence type="ECO:0000256" key="2">
    <source>
        <dbReference type="ARBA" id="ARBA00022723"/>
    </source>
</evidence>
<dbReference type="InterPro" id="IPR005000">
    <property type="entry name" value="Aldolase/citrate-lyase_domain"/>
</dbReference>
<feature type="domain" description="HpcH/HpaI aldolase/citrate lyase" evidence="4">
    <location>
        <begin position="19"/>
        <end position="237"/>
    </location>
</feature>